<keyword evidence="3" id="KW-0479">Metal-binding</keyword>
<keyword evidence="5" id="KW-0460">Magnesium</keyword>
<dbReference type="EMBL" id="CP021422">
    <property type="protein sequence ID" value="ASB40690.1"/>
    <property type="molecule type" value="Genomic_DNA"/>
</dbReference>
<feature type="domain" description="Nudix hydrolase" evidence="6">
    <location>
        <begin position="6"/>
        <end position="130"/>
    </location>
</feature>
<dbReference type="InterPro" id="IPR015797">
    <property type="entry name" value="NUDIX_hydrolase-like_dom_sf"/>
</dbReference>
<dbReference type="Proteomes" id="UP000596035">
    <property type="component" value="Chromosome"/>
</dbReference>
<dbReference type="PROSITE" id="PS51462">
    <property type="entry name" value="NUDIX"/>
    <property type="match status" value="1"/>
</dbReference>
<dbReference type="InterPro" id="IPR000086">
    <property type="entry name" value="NUDIX_hydrolase_dom"/>
</dbReference>
<dbReference type="EMBL" id="CP065321">
    <property type="protein sequence ID" value="QQR29967.1"/>
    <property type="molecule type" value="Genomic_DNA"/>
</dbReference>
<dbReference type="CDD" id="cd18875">
    <property type="entry name" value="NUDIX_Hydrolase"/>
    <property type="match status" value="1"/>
</dbReference>
<dbReference type="PRINTS" id="PR00502">
    <property type="entry name" value="NUDIXFAMILY"/>
</dbReference>
<dbReference type="GO" id="GO:0005737">
    <property type="term" value="C:cytoplasm"/>
    <property type="evidence" value="ECO:0007669"/>
    <property type="project" value="TreeGrafter"/>
</dbReference>
<dbReference type="Gene3D" id="3.90.79.10">
    <property type="entry name" value="Nucleoside Triphosphate Pyrophosphohydrolase"/>
    <property type="match status" value="1"/>
</dbReference>
<dbReference type="PANTHER" id="PTHR43758:SF2">
    <property type="entry name" value="OXIDIZED PURINE NUCLEOSIDE TRIPHOSPHATE HYDROLASE"/>
    <property type="match status" value="1"/>
</dbReference>
<evidence type="ECO:0000256" key="3">
    <source>
        <dbReference type="ARBA" id="ARBA00022723"/>
    </source>
</evidence>
<comment type="cofactor">
    <cofactor evidence="1">
        <name>Mg(2+)</name>
        <dbReference type="ChEBI" id="CHEBI:18420"/>
    </cofactor>
</comment>
<gene>
    <name evidence="7" type="ORF">ADH66_08465</name>
    <name evidence="8" type="ORF">I5Q82_18505</name>
</gene>
<dbReference type="PANTHER" id="PTHR43758">
    <property type="entry name" value="7,8-DIHYDRO-8-OXOGUANINE TRIPHOSPHATASE"/>
    <property type="match status" value="1"/>
</dbReference>
<dbReference type="InterPro" id="IPR020476">
    <property type="entry name" value="Nudix_hydrolase"/>
</dbReference>
<dbReference type="Pfam" id="PF00293">
    <property type="entry name" value="NUDIX"/>
    <property type="match status" value="1"/>
</dbReference>
<comment type="similarity">
    <text evidence="2">Belongs to the Nudix hydrolase family.</text>
</comment>
<dbReference type="AlphaFoldDB" id="A0A1Z2XQH9"/>
<keyword evidence="9" id="KW-1185">Reference proteome</keyword>
<organism evidence="8 10">
    <name type="scientific">Acutalibacter muris</name>
    <dbReference type="NCBI Taxonomy" id="1796620"/>
    <lineage>
        <taxon>Bacteria</taxon>
        <taxon>Bacillati</taxon>
        <taxon>Bacillota</taxon>
        <taxon>Clostridia</taxon>
        <taxon>Eubacteriales</taxon>
        <taxon>Acutalibacteraceae</taxon>
        <taxon>Acutalibacter</taxon>
    </lineage>
</organism>
<dbReference type="GO" id="GO:0016818">
    <property type="term" value="F:hydrolase activity, acting on acid anhydrides, in phosphorus-containing anhydrides"/>
    <property type="evidence" value="ECO:0007669"/>
    <property type="project" value="TreeGrafter"/>
</dbReference>
<keyword evidence="4" id="KW-0378">Hydrolase</keyword>
<evidence type="ECO:0000259" key="6">
    <source>
        <dbReference type="PROSITE" id="PS51462"/>
    </source>
</evidence>
<evidence type="ECO:0000256" key="2">
    <source>
        <dbReference type="ARBA" id="ARBA00005582"/>
    </source>
</evidence>
<dbReference type="RefSeq" id="WP_066533542.1">
    <property type="nucleotide sequence ID" value="NZ_CP021422.1"/>
</dbReference>
<evidence type="ECO:0000256" key="1">
    <source>
        <dbReference type="ARBA" id="ARBA00001946"/>
    </source>
</evidence>
<evidence type="ECO:0000313" key="8">
    <source>
        <dbReference type="EMBL" id="QQR29967.1"/>
    </source>
</evidence>
<sequence length="153" mass="17395">MAREIKAELTNMCMIYRGNEVLVQCRTPEKGWPGVTFPGGHVEPGESITQSVIREVREETGLTLDHPVLCGIKDWIEDDGSRYIVFLYKCSTFSGELKSSEEGEVFWVNRAGLPGMNLSSGMEETFEVFFNDGISELSYFREDPDNDWRIVLE</sequence>
<evidence type="ECO:0000256" key="4">
    <source>
        <dbReference type="ARBA" id="ARBA00022801"/>
    </source>
</evidence>
<name>A0A1Z2XQH9_9FIRM</name>
<dbReference type="KEGG" id="amur:ADH66_08465"/>
<proteinExistence type="inferred from homology"/>
<reference evidence="7" key="1">
    <citation type="journal article" date="2017" name="Genome Announc.">
        <title>High-Quality Whole-Genome Sequences of the Oligo-Mouse-Microbiota Bacterial Community.</title>
        <authorList>
            <person name="Garzetti D."/>
            <person name="Brugiroux S."/>
            <person name="Bunk B."/>
            <person name="Pukall R."/>
            <person name="McCoy K.D."/>
            <person name="Macpherson A.J."/>
            <person name="Stecher B."/>
        </authorList>
    </citation>
    <scope>NUCLEOTIDE SEQUENCE</scope>
    <source>
        <strain evidence="7">KB18</strain>
    </source>
</reference>
<evidence type="ECO:0000313" key="9">
    <source>
        <dbReference type="Proteomes" id="UP000196710"/>
    </source>
</evidence>
<reference evidence="9" key="2">
    <citation type="submission" date="2017-05" db="EMBL/GenBank/DDBJ databases">
        <title>Improved OligoMM genomes.</title>
        <authorList>
            <person name="Garzetti D."/>
        </authorList>
    </citation>
    <scope>NUCLEOTIDE SEQUENCE [LARGE SCALE GENOMIC DNA]</scope>
    <source>
        <strain evidence="9">KB18</strain>
    </source>
</reference>
<dbReference type="GO" id="GO:0046872">
    <property type="term" value="F:metal ion binding"/>
    <property type="evidence" value="ECO:0007669"/>
    <property type="project" value="UniProtKB-KW"/>
</dbReference>
<evidence type="ECO:0000256" key="5">
    <source>
        <dbReference type="ARBA" id="ARBA00022842"/>
    </source>
</evidence>
<reference evidence="8 10" key="3">
    <citation type="submission" date="2020-11" db="EMBL/GenBank/DDBJ databases">
        <title>Closed and high quality bacterial genomes of the OMM12 community.</title>
        <authorList>
            <person name="Marbouty M."/>
            <person name="Lamy-Besnier Q."/>
            <person name="Debarbieux L."/>
            <person name="Koszul R."/>
        </authorList>
    </citation>
    <scope>NUCLEOTIDE SEQUENCE [LARGE SCALE GENOMIC DNA]</scope>
    <source>
        <strain evidence="8 10">KB18</strain>
    </source>
</reference>
<accession>A0A1Z2XQH9</accession>
<evidence type="ECO:0000313" key="7">
    <source>
        <dbReference type="EMBL" id="ASB40690.1"/>
    </source>
</evidence>
<dbReference type="SUPFAM" id="SSF55811">
    <property type="entry name" value="Nudix"/>
    <property type="match status" value="1"/>
</dbReference>
<dbReference type="Proteomes" id="UP000196710">
    <property type="component" value="Chromosome"/>
</dbReference>
<evidence type="ECO:0000313" key="10">
    <source>
        <dbReference type="Proteomes" id="UP000596035"/>
    </source>
</evidence>
<protein>
    <submittedName>
        <fullName evidence="8">8-oxo-dGTP diphosphatase</fullName>
    </submittedName>
</protein>